<dbReference type="GO" id="GO:0005694">
    <property type="term" value="C:chromosome"/>
    <property type="evidence" value="ECO:0007669"/>
    <property type="project" value="UniProtKB-SubCell"/>
</dbReference>
<dbReference type="GO" id="GO:0005730">
    <property type="term" value="C:nucleolus"/>
    <property type="evidence" value="ECO:0007669"/>
    <property type="project" value="UniProtKB-SubCell"/>
</dbReference>
<evidence type="ECO:0000256" key="8">
    <source>
        <dbReference type="ARBA" id="ARBA00022490"/>
    </source>
</evidence>
<sequence>MSRLIVKNLPNGMKEERFRKLFAAFGTLTDCCLKYTKDGRFRKFGFIGYRAEAEAQAALNHFNKSFIDTSRVTVELCRSFGDPTKPKAWSKHSQKAPGPEQQSKEPLASAAPAGTKKKKKKDPVDNLKELEEDKTFQEFLVVHQKRSQVATWANDTLAEEPKKGKSAAADYLNFDSDQSEELSEAGDDEPSEDEEEVKGKKEGKKAATSKDVSDMDYLKSKVVKDSSSSSSTEEDTDSEEEEEESETGEDSGIAETHPEKRGKPKAQEAEQKTPAGKKKKGSTLESQGSSGEGSTPFTVRLRGAPSNVTEASLQKIREFFFPLKPVAIRMGKKAQGKNSGYIFVDLKSEAEMQRALKRKKEFLGGRCVEVSRCSNTTKETVPPKPAHQPWQRRLRDDEEEEDLSESGRLFVRNLPFTSTEEDLEKVFSKYGPLSEIHFPIDKSTMKPKGFAFITYMIPEHAVKALAELDGQVFQGRMMHLLPSTIRKEKMEDGDAEESSSYKKHKEAKDKANSASSHNWNTLFVGTSAVADAMAQKYNASKSQVLDAESRDSVAVRVALGETELVQEIRRFLVENGVSLDSFSQAAGERSKTVILVKNLPAGTSAAELEELFGKHGDLGRVLLPEGGITAIVEFLEPTEAKQAFTSLAYSKFHYVPLYLEWAPMGVFLSPAPQRRKAGVPGKEDEAGLEPVGNSPKIWLCCILQSWVCFSCEAVKDSEEAAAQEEEEEDEEEEEEEENIPGCTLFIKNLNFATTEDTLKETFSKAGALKSCTISKKKDKAGTLLSMGFGFVEFRRPEGAQKALRQLQGCTVDGHKLEVKLSERAVRPAVKSARKKQTAKKQKTSKILVRNIPFQATVREIRELFSTFGELKTVRLPKKMAGTGSHRGFGFVDFVTKQDAKKAFTALCHSTHLYGRRLVLEWADTEETLEALRRKTAQHFHGNAPP</sequence>
<feature type="domain" description="RRM" evidence="20">
    <location>
        <begin position="407"/>
        <end position="485"/>
    </location>
</feature>
<organism evidence="21 22">
    <name type="scientific">Sinosuthora webbiana</name>
    <dbReference type="NCBI Taxonomy" id="337173"/>
    <lineage>
        <taxon>Eukaryota</taxon>
        <taxon>Metazoa</taxon>
        <taxon>Chordata</taxon>
        <taxon>Craniata</taxon>
        <taxon>Vertebrata</taxon>
        <taxon>Euteleostomi</taxon>
        <taxon>Archelosauria</taxon>
        <taxon>Archosauria</taxon>
        <taxon>Dinosauria</taxon>
        <taxon>Saurischia</taxon>
        <taxon>Theropoda</taxon>
        <taxon>Coelurosauria</taxon>
        <taxon>Aves</taxon>
        <taxon>Neognathae</taxon>
        <taxon>Neoaves</taxon>
        <taxon>Telluraves</taxon>
        <taxon>Australaves</taxon>
        <taxon>Passeriformes</taxon>
        <taxon>Sylvioidea</taxon>
        <taxon>Sylviidae</taxon>
        <taxon>Sinosuthora</taxon>
    </lineage>
</organism>
<evidence type="ECO:0000256" key="19">
    <source>
        <dbReference type="SAM" id="MobiDB-lite"/>
    </source>
</evidence>
<dbReference type="EMBL" id="VXBN01003828">
    <property type="protein sequence ID" value="NWR01747.1"/>
    <property type="molecule type" value="Genomic_DNA"/>
</dbReference>
<feature type="region of interest" description="Disordered" evidence="19">
    <location>
        <begin position="151"/>
        <end position="303"/>
    </location>
</feature>
<dbReference type="InterPro" id="IPR051945">
    <property type="entry name" value="RRM_MRD1_RNA_proc_ribogen"/>
</dbReference>
<feature type="compositionally biased region" description="Acidic residues" evidence="19">
    <location>
        <begin position="232"/>
        <end position="249"/>
    </location>
</feature>
<dbReference type="CDD" id="cd12564">
    <property type="entry name" value="RRM1_RBM19"/>
    <property type="match status" value="1"/>
</dbReference>
<feature type="compositionally biased region" description="Polar residues" evidence="19">
    <location>
        <begin position="283"/>
        <end position="297"/>
    </location>
</feature>
<evidence type="ECO:0000256" key="2">
    <source>
        <dbReference type="ARBA" id="ARBA00004496"/>
    </source>
</evidence>
<feature type="region of interest" description="Disordered" evidence="19">
    <location>
        <begin position="83"/>
        <end position="125"/>
    </location>
</feature>
<dbReference type="InterPro" id="IPR034421">
    <property type="entry name" value="RBM19_RRM6"/>
</dbReference>
<dbReference type="PROSITE" id="PS50102">
    <property type="entry name" value="RRM"/>
    <property type="match status" value="6"/>
</dbReference>
<evidence type="ECO:0000256" key="11">
    <source>
        <dbReference type="ARBA" id="ARBA00022737"/>
    </source>
</evidence>
<dbReference type="InterPro" id="IPR034420">
    <property type="entry name" value="RBM19_RRM4"/>
</dbReference>
<keyword evidence="12" id="KW-0832">Ubl conjugation</keyword>
<dbReference type="InterPro" id="IPR003954">
    <property type="entry name" value="RRM_euk-type"/>
</dbReference>
<dbReference type="FunFam" id="3.30.70.330:FF:000297">
    <property type="entry name" value="RNA binding motif protein 19"/>
    <property type="match status" value="1"/>
</dbReference>
<evidence type="ECO:0000313" key="21">
    <source>
        <dbReference type="EMBL" id="NWR01747.1"/>
    </source>
</evidence>
<evidence type="ECO:0000256" key="14">
    <source>
        <dbReference type="ARBA" id="ARBA00023242"/>
    </source>
</evidence>
<feature type="domain" description="RRM" evidence="20">
    <location>
        <begin position="2"/>
        <end position="79"/>
    </location>
</feature>
<feature type="domain" description="RRM" evidence="20">
    <location>
        <begin position="592"/>
        <end position="664"/>
    </location>
</feature>
<feature type="compositionally biased region" description="Acidic residues" evidence="19">
    <location>
        <begin position="177"/>
        <end position="196"/>
    </location>
</feature>
<dbReference type="CDD" id="cd12567">
    <property type="entry name" value="RRM3_RBM19"/>
    <property type="match status" value="1"/>
</dbReference>
<evidence type="ECO:0000256" key="16">
    <source>
        <dbReference type="ARBA" id="ARBA00070535"/>
    </source>
</evidence>
<keyword evidence="9" id="KW-1017">Isopeptide bond</keyword>
<reference evidence="21 22" key="1">
    <citation type="submission" date="2019-09" db="EMBL/GenBank/DDBJ databases">
        <title>Bird 10,000 Genomes (B10K) Project - Family phase.</title>
        <authorList>
            <person name="Zhang G."/>
        </authorList>
    </citation>
    <scope>NUCLEOTIDE SEQUENCE [LARGE SCALE GENOMIC DNA]</scope>
    <source>
        <strain evidence="21">B10K-DU-002-08</strain>
        <tissue evidence="21">Muscle</tissue>
    </source>
</reference>
<dbReference type="GO" id="GO:0005654">
    <property type="term" value="C:nucleoplasm"/>
    <property type="evidence" value="ECO:0007669"/>
    <property type="project" value="UniProtKB-SubCell"/>
</dbReference>
<accession>A0A7K4TUY1</accession>
<dbReference type="SMART" id="SM00360">
    <property type="entry name" value="RRM"/>
    <property type="match status" value="6"/>
</dbReference>
<dbReference type="PANTHER" id="PTHR48039">
    <property type="entry name" value="RNA-BINDING MOTIF PROTEIN 14B"/>
    <property type="match status" value="1"/>
</dbReference>
<feature type="compositionally biased region" description="Basic and acidic residues" evidence="19">
    <location>
        <begin position="211"/>
        <end position="224"/>
    </location>
</feature>
<dbReference type="Gene3D" id="3.30.70.330">
    <property type="match status" value="6"/>
</dbReference>
<feature type="non-terminal residue" evidence="21">
    <location>
        <position position="945"/>
    </location>
</feature>
<dbReference type="InterPro" id="IPR035979">
    <property type="entry name" value="RBD_domain_sf"/>
</dbReference>
<dbReference type="InterPro" id="IPR034423">
    <property type="entry name" value="RBM19_RRM5"/>
</dbReference>
<evidence type="ECO:0000256" key="6">
    <source>
        <dbReference type="ARBA" id="ARBA00022454"/>
    </source>
</evidence>
<feature type="compositionally biased region" description="Basic and acidic residues" evidence="19">
    <location>
        <begin position="256"/>
        <end position="271"/>
    </location>
</feature>
<dbReference type="Pfam" id="PF00076">
    <property type="entry name" value="RRM_1"/>
    <property type="match status" value="5"/>
</dbReference>
<evidence type="ECO:0000256" key="3">
    <source>
        <dbReference type="ARBA" id="ARBA00004604"/>
    </source>
</evidence>
<dbReference type="GO" id="GO:0003729">
    <property type="term" value="F:mRNA binding"/>
    <property type="evidence" value="ECO:0007669"/>
    <property type="project" value="TreeGrafter"/>
</dbReference>
<dbReference type="GO" id="GO:0005737">
    <property type="term" value="C:cytoplasm"/>
    <property type="evidence" value="ECO:0007669"/>
    <property type="project" value="UniProtKB-SubCell"/>
</dbReference>
<feature type="region of interest" description="Disordered" evidence="19">
    <location>
        <begin position="487"/>
        <end position="513"/>
    </location>
</feature>
<comment type="function">
    <text evidence="15">Plays a role in embryo pre-implantation development.</text>
</comment>
<dbReference type="CDD" id="cd12569">
    <property type="entry name" value="RRM4_RBM19"/>
    <property type="match status" value="1"/>
</dbReference>
<dbReference type="CDD" id="cd12318">
    <property type="entry name" value="RRM5_RBM19_like"/>
    <property type="match status" value="1"/>
</dbReference>
<feature type="domain" description="RRM" evidence="20">
    <location>
        <begin position="844"/>
        <end position="924"/>
    </location>
</feature>
<comment type="similarity">
    <text evidence="5">Belongs to the RRM MRD1 family.</text>
</comment>
<keyword evidence="10" id="KW-0597">Phosphoprotein</keyword>
<comment type="caution">
    <text evidence="21">The sequence shown here is derived from an EMBL/GenBank/DDBJ whole genome shotgun (WGS) entry which is preliminary data.</text>
</comment>
<keyword evidence="14" id="KW-0539">Nucleus</keyword>
<proteinExistence type="inferred from homology"/>
<evidence type="ECO:0000256" key="12">
    <source>
        <dbReference type="ARBA" id="ARBA00022843"/>
    </source>
</evidence>
<keyword evidence="22" id="KW-1185">Reference proteome</keyword>
<evidence type="ECO:0000256" key="18">
    <source>
        <dbReference type="PROSITE-ProRule" id="PRU00176"/>
    </source>
</evidence>
<evidence type="ECO:0000256" key="13">
    <source>
        <dbReference type="ARBA" id="ARBA00022884"/>
    </source>
</evidence>
<feature type="domain" description="RRM" evidence="20">
    <location>
        <begin position="297"/>
        <end position="375"/>
    </location>
</feature>
<evidence type="ECO:0000313" key="22">
    <source>
        <dbReference type="Proteomes" id="UP000580691"/>
    </source>
</evidence>
<dbReference type="InterPro" id="IPR034419">
    <property type="entry name" value="RBM19_RRM3"/>
</dbReference>
<evidence type="ECO:0000256" key="9">
    <source>
        <dbReference type="ARBA" id="ARBA00022499"/>
    </source>
</evidence>
<dbReference type="OrthoDB" id="439639at2759"/>
<evidence type="ECO:0000256" key="4">
    <source>
        <dbReference type="ARBA" id="ARBA00004642"/>
    </source>
</evidence>
<evidence type="ECO:0000256" key="10">
    <source>
        <dbReference type="ARBA" id="ARBA00022553"/>
    </source>
</evidence>
<dbReference type="FunFam" id="3.30.70.330:FF:000296">
    <property type="entry name" value="RNA binding motif protein 19"/>
    <property type="match status" value="1"/>
</dbReference>
<dbReference type="PANTHER" id="PTHR48039:SF5">
    <property type="entry name" value="RNA-BINDING PROTEIN 28"/>
    <property type="match status" value="1"/>
</dbReference>
<dbReference type="InterPro" id="IPR012677">
    <property type="entry name" value="Nucleotide-bd_a/b_plait_sf"/>
</dbReference>
<dbReference type="FunFam" id="3.30.70.330:FF:000389">
    <property type="entry name" value="RNA binding motif protein 19"/>
    <property type="match status" value="1"/>
</dbReference>
<dbReference type="InterPro" id="IPR034418">
    <property type="entry name" value="RMB19_RRM1"/>
</dbReference>
<evidence type="ECO:0000256" key="7">
    <source>
        <dbReference type="ARBA" id="ARBA00022473"/>
    </source>
</evidence>
<dbReference type="FunFam" id="3.30.70.330:FF:000277">
    <property type="entry name" value="RNA binding motif protein 19"/>
    <property type="match status" value="1"/>
</dbReference>
<dbReference type="CDD" id="cd12571">
    <property type="entry name" value="RRM6_RBM19"/>
    <property type="match status" value="1"/>
</dbReference>
<keyword evidence="11" id="KW-0677">Repeat</keyword>
<dbReference type="SUPFAM" id="SSF54928">
    <property type="entry name" value="RNA-binding domain, RBD"/>
    <property type="match status" value="4"/>
</dbReference>
<keyword evidence="7" id="KW-0217">Developmental protein</keyword>
<keyword evidence="6" id="KW-0158">Chromosome</keyword>
<evidence type="ECO:0000256" key="17">
    <source>
        <dbReference type="ARBA" id="ARBA00075692"/>
    </source>
</evidence>
<evidence type="ECO:0000256" key="15">
    <source>
        <dbReference type="ARBA" id="ARBA00055332"/>
    </source>
</evidence>
<keyword evidence="13 18" id="KW-0694">RNA-binding</keyword>
<comment type="subcellular location">
    <subcellularLocation>
        <location evidence="1">Chromosome</location>
    </subcellularLocation>
    <subcellularLocation>
        <location evidence="2">Cytoplasm</location>
    </subcellularLocation>
    <subcellularLocation>
        <location evidence="3">Nucleus</location>
        <location evidence="3">Nucleolus</location>
    </subcellularLocation>
    <subcellularLocation>
        <location evidence="4">Nucleus</location>
        <location evidence="4">Nucleoplasm</location>
    </subcellularLocation>
</comment>
<dbReference type="FunFam" id="3.30.70.330:FF:000240">
    <property type="entry name" value="RNA binding motif protein 19"/>
    <property type="match status" value="1"/>
</dbReference>
<evidence type="ECO:0000256" key="1">
    <source>
        <dbReference type="ARBA" id="ARBA00004286"/>
    </source>
</evidence>
<evidence type="ECO:0000256" key="5">
    <source>
        <dbReference type="ARBA" id="ARBA00008033"/>
    </source>
</evidence>
<protein>
    <recommendedName>
        <fullName evidence="16">Probable RNA-binding protein 19</fullName>
    </recommendedName>
    <alternativeName>
        <fullName evidence="17">RNA-binding motif protein 19</fullName>
    </alternativeName>
</protein>
<keyword evidence="8" id="KW-0963">Cytoplasm</keyword>
<name>A0A7K4TUY1_9SYLV</name>
<evidence type="ECO:0000259" key="20">
    <source>
        <dbReference type="PROSITE" id="PS50102"/>
    </source>
</evidence>
<dbReference type="SMART" id="SM00361">
    <property type="entry name" value="RRM_1"/>
    <property type="match status" value="2"/>
</dbReference>
<dbReference type="InterPro" id="IPR000504">
    <property type="entry name" value="RRM_dom"/>
</dbReference>
<gene>
    <name evidence="21" type="primary">Rbm19</name>
    <name evidence="21" type="ORF">SINWEB_R05798</name>
</gene>
<dbReference type="Proteomes" id="UP000580691">
    <property type="component" value="Unassembled WGS sequence"/>
</dbReference>
<feature type="non-terminal residue" evidence="21">
    <location>
        <position position="1"/>
    </location>
</feature>
<feature type="region of interest" description="Disordered" evidence="19">
    <location>
        <begin position="719"/>
        <end position="738"/>
    </location>
</feature>
<dbReference type="AlphaFoldDB" id="A0A7K4TUY1"/>
<feature type="region of interest" description="Disordered" evidence="19">
    <location>
        <begin position="375"/>
        <end position="402"/>
    </location>
</feature>
<feature type="domain" description="RRM" evidence="20">
    <location>
        <begin position="742"/>
        <end position="823"/>
    </location>
</feature>